<dbReference type="Gene3D" id="3.30.70.60">
    <property type="match status" value="1"/>
</dbReference>
<dbReference type="RefSeq" id="WP_146888132.1">
    <property type="nucleotide sequence ID" value="NZ_BJXB01000024.1"/>
</dbReference>
<gene>
    <name evidence="4" type="ORF">DC3_44120</name>
</gene>
<keyword evidence="1" id="KW-0175">Coiled coil</keyword>
<dbReference type="OrthoDB" id="74093at2"/>
<keyword evidence="3" id="KW-0812">Transmembrane</keyword>
<accession>A0A511N8D4</accession>
<dbReference type="Pfam" id="PF04350">
    <property type="entry name" value="PilO"/>
    <property type="match status" value="1"/>
</dbReference>
<evidence type="ECO:0000256" key="2">
    <source>
        <dbReference type="SAM" id="MobiDB-lite"/>
    </source>
</evidence>
<organism evidence="4 5">
    <name type="scientific">Deinococcus cellulosilyticus (strain DSM 18568 / NBRC 106333 / KACC 11606 / 5516J-15)</name>
    <dbReference type="NCBI Taxonomy" id="1223518"/>
    <lineage>
        <taxon>Bacteria</taxon>
        <taxon>Thermotogati</taxon>
        <taxon>Deinococcota</taxon>
        <taxon>Deinococci</taxon>
        <taxon>Deinococcales</taxon>
        <taxon>Deinococcaceae</taxon>
        <taxon>Deinococcus</taxon>
    </lineage>
</organism>
<dbReference type="InterPro" id="IPR007445">
    <property type="entry name" value="PilO"/>
</dbReference>
<proteinExistence type="predicted"/>
<dbReference type="EMBL" id="BJXB01000024">
    <property type="protein sequence ID" value="GEM48777.1"/>
    <property type="molecule type" value="Genomic_DNA"/>
</dbReference>
<keyword evidence="3" id="KW-1133">Transmembrane helix</keyword>
<evidence type="ECO:0008006" key="6">
    <source>
        <dbReference type="Google" id="ProtNLM"/>
    </source>
</evidence>
<evidence type="ECO:0000313" key="4">
    <source>
        <dbReference type="EMBL" id="GEM48777.1"/>
    </source>
</evidence>
<dbReference type="PANTHER" id="PTHR39555:SF1">
    <property type="entry name" value="TYPE IV PILUS INNER MEMBRANE COMPONENT PILO"/>
    <property type="match status" value="1"/>
</dbReference>
<evidence type="ECO:0000256" key="1">
    <source>
        <dbReference type="SAM" id="Coils"/>
    </source>
</evidence>
<dbReference type="PANTHER" id="PTHR39555">
    <property type="entry name" value="FIMBRIAL ASSEMBLY PROTEIN PILO-LIKE PROTEIN-RELATED"/>
    <property type="match status" value="1"/>
</dbReference>
<protein>
    <recommendedName>
        <fullName evidence="6">Pilus assembly protein PilO</fullName>
    </recommendedName>
</protein>
<dbReference type="GO" id="GO:0043683">
    <property type="term" value="P:type IV pilus assembly"/>
    <property type="evidence" value="ECO:0007669"/>
    <property type="project" value="InterPro"/>
</dbReference>
<keyword evidence="5" id="KW-1185">Reference proteome</keyword>
<dbReference type="AlphaFoldDB" id="A0A511N8D4"/>
<dbReference type="Proteomes" id="UP000321306">
    <property type="component" value="Unassembled WGS sequence"/>
</dbReference>
<reference evidence="4 5" key="1">
    <citation type="submission" date="2019-07" db="EMBL/GenBank/DDBJ databases">
        <title>Whole genome shotgun sequence of Deinococcus cellulosilyticus NBRC 106333.</title>
        <authorList>
            <person name="Hosoyama A."/>
            <person name="Uohara A."/>
            <person name="Ohji S."/>
            <person name="Ichikawa N."/>
        </authorList>
    </citation>
    <scope>NUCLEOTIDE SEQUENCE [LARGE SCALE GENOMIC DNA]</scope>
    <source>
        <strain evidence="4 5">NBRC 106333</strain>
    </source>
</reference>
<feature type="coiled-coil region" evidence="1">
    <location>
        <begin position="35"/>
        <end position="79"/>
    </location>
</feature>
<name>A0A511N8D4_DEIC1</name>
<sequence>MKLKQRDIALISFAATLLVILLWYFMMYQPKGDEIASKQLEKDSLQTQLDRARAAAARLPQLRLEVAQLEEEKQAFLQQLPETLQFGNFLQDLRQIVVDSGSTLTRISPVQGTQGNLPNGVVPMNVTMTLDTTFPGLLSVVSAIQSLQRFSTINSINLSVDQPSTTTNSNPSIDATLVITVYTFDVNKALQQNTPPPADGNAAPQGGNAS</sequence>
<evidence type="ECO:0000313" key="5">
    <source>
        <dbReference type="Proteomes" id="UP000321306"/>
    </source>
</evidence>
<comment type="caution">
    <text evidence="4">The sequence shown here is derived from an EMBL/GenBank/DDBJ whole genome shotgun (WGS) entry which is preliminary data.</text>
</comment>
<feature type="region of interest" description="Disordered" evidence="2">
    <location>
        <begin position="190"/>
        <end position="210"/>
    </location>
</feature>
<dbReference type="InterPro" id="IPR014717">
    <property type="entry name" value="Transl_elong_EF1B/ribsomal_bS6"/>
</dbReference>
<feature type="transmembrane region" description="Helical" evidence="3">
    <location>
        <begin position="7"/>
        <end position="26"/>
    </location>
</feature>
<dbReference type="GO" id="GO:0043107">
    <property type="term" value="P:type IV pilus-dependent motility"/>
    <property type="evidence" value="ECO:0007669"/>
    <property type="project" value="InterPro"/>
</dbReference>
<evidence type="ECO:0000256" key="3">
    <source>
        <dbReference type="SAM" id="Phobius"/>
    </source>
</evidence>
<keyword evidence="3" id="KW-0472">Membrane</keyword>